<evidence type="ECO:0000313" key="3">
    <source>
        <dbReference type="Proteomes" id="UP001177744"/>
    </source>
</evidence>
<sequence>MKLLHSFCRKGLDWASSRAWRGARGGGPSFLLSELFPKEEPDQSGDRPDTEVCTSQHHDNHIQSKVIEMLKEKAGPYCGVEFTASTGWFKQFKNCYLLHNA</sequence>
<gene>
    <name evidence="2" type="ORF">QTO34_016814</name>
</gene>
<protein>
    <submittedName>
        <fullName evidence="2">Uncharacterized protein</fullName>
    </submittedName>
</protein>
<evidence type="ECO:0000313" key="2">
    <source>
        <dbReference type="EMBL" id="KAK1342061.1"/>
    </source>
</evidence>
<evidence type="ECO:0000256" key="1">
    <source>
        <dbReference type="SAM" id="MobiDB-lite"/>
    </source>
</evidence>
<name>A0AA40LQ41_CNENI</name>
<organism evidence="2 3">
    <name type="scientific">Cnephaeus nilssonii</name>
    <name type="common">Northern bat</name>
    <name type="synonym">Eptesicus nilssonii</name>
    <dbReference type="NCBI Taxonomy" id="3371016"/>
    <lineage>
        <taxon>Eukaryota</taxon>
        <taxon>Metazoa</taxon>
        <taxon>Chordata</taxon>
        <taxon>Craniata</taxon>
        <taxon>Vertebrata</taxon>
        <taxon>Euteleostomi</taxon>
        <taxon>Mammalia</taxon>
        <taxon>Eutheria</taxon>
        <taxon>Laurasiatheria</taxon>
        <taxon>Chiroptera</taxon>
        <taxon>Yangochiroptera</taxon>
        <taxon>Vespertilionidae</taxon>
        <taxon>Cnephaeus</taxon>
    </lineage>
</organism>
<dbReference type="EMBL" id="JAULJE010000006">
    <property type="protein sequence ID" value="KAK1342061.1"/>
    <property type="molecule type" value="Genomic_DNA"/>
</dbReference>
<proteinExistence type="predicted"/>
<dbReference type="AlphaFoldDB" id="A0AA40LQ41"/>
<comment type="caution">
    <text evidence="2">The sequence shown here is derived from an EMBL/GenBank/DDBJ whole genome shotgun (WGS) entry which is preliminary data.</text>
</comment>
<feature type="region of interest" description="Disordered" evidence="1">
    <location>
        <begin position="37"/>
        <end position="57"/>
    </location>
</feature>
<dbReference type="Proteomes" id="UP001177744">
    <property type="component" value="Unassembled WGS sequence"/>
</dbReference>
<reference evidence="2" key="1">
    <citation type="submission" date="2023-06" db="EMBL/GenBank/DDBJ databases">
        <title>Reference genome for the Northern bat (Eptesicus nilssonii), a most northern bat species.</title>
        <authorList>
            <person name="Laine V.N."/>
            <person name="Pulliainen A.T."/>
            <person name="Lilley T.M."/>
        </authorList>
    </citation>
    <scope>NUCLEOTIDE SEQUENCE</scope>
    <source>
        <strain evidence="2">BLF_Eptnil</strain>
        <tissue evidence="2">Kidney</tissue>
    </source>
</reference>
<accession>A0AA40LQ41</accession>
<keyword evidence="3" id="KW-1185">Reference proteome</keyword>